<dbReference type="EMBL" id="JBBPBN010000006">
    <property type="protein sequence ID" value="KAK9035055.1"/>
    <property type="molecule type" value="Genomic_DNA"/>
</dbReference>
<comment type="caution">
    <text evidence="2">The sequence shown here is derived from an EMBL/GenBank/DDBJ whole genome shotgun (WGS) entry which is preliminary data.</text>
</comment>
<name>A0ABR2TC33_9ROSI</name>
<gene>
    <name evidence="2" type="ORF">V6N11_077106</name>
</gene>
<feature type="domain" description="Retrotransposon Copia-like N-terminal" evidence="1">
    <location>
        <begin position="14"/>
        <end position="59"/>
    </location>
</feature>
<dbReference type="PANTHER" id="PTHR37610:SF78">
    <property type="entry name" value="GAG-POLYPEPTIDE OF LTR COPIA-TYPE-RELATED"/>
    <property type="match status" value="1"/>
</dbReference>
<dbReference type="Pfam" id="PF14244">
    <property type="entry name" value="Retrotran_gag_3"/>
    <property type="match status" value="1"/>
</dbReference>
<protein>
    <recommendedName>
        <fullName evidence="1">Retrotransposon Copia-like N-terminal domain-containing protein</fullName>
    </recommendedName>
</protein>
<evidence type="ECO:0000313" key="2">
    <source>
        <dbReference type="EMBL" id="KAK9035055.1"/>
    </source>
</evidence>
<reference evidence="2 3" key="1">
    <citation type="journal article" date="2024" name="G3 (Bethesda)">
        <title>Genome assembly of Hibiscus sabdariffa L. provides insights into metabolisms of medicinal natural products.</title>
        <authorList>
            <person name="Kim T."/>
        </authorList>
    </citation>
    <scope>NUCLEOTIDE SEQUENCE [LARGE SCALE GENOMIC DNA]</scope>
    <source>
        <strain evidence="2">TK-2024</strain>
        <tissue evidence="2">Old leaves</tissue>
    </source>
</reference>
<proteinExistence type="predicted"/>
<sequence>METIDSNHPLFLNPSDTPGVTLVSHPLLGLENYSVWSRSMRIALLAKNKLGFVDGACRKESYLAVLRPQWERCNAVVLSWILNSVNQDLSAGIVFATSAVAVWKDLKERFDKVDGSRIYFLHRSIAAMIQGDVSVSVYYTRLKLLWDEYSALVPFSTCECEVAQ</sequence>
<dbReference type="Proteomes" id="UP001396334">
    <property type="component" value="Unassembled WGS sequence"/>
</dbReference>
<evidence type="ECO:0000313" key="3">
    <source>
        <dbReference type="Proteomes" id="UP001396334"/>
    </source>
</evidence>
<accession>A0ABR2TC33</accession>
<keyword evidence="3" id="KW-1185">Reference proteome</keyword>
<organism evidence="2 3">
    <name type="scientific">Hibiscus sabdariffa</name>
    <name type="common">roselle</name>
    <dbReference type="NCBI Taxonomy" id="183260"/>
    <lineage>
        <taxon>Eukaryota</taxon>
        <taxon>Viridiplantae</taxon>
        <taxon>Streptophyta</taxon>
        <taxon>Embryophyta</taxon>
        <taxon>Tracheophyta</taxon>
        <taxon>Spermatophyta</taxon>
        <taxon>Magnoliopsida</taxon>
        <taxon>eudicotyledons</taxon>
        <taxon>Gunneridae</taxon>
        <taxon>Pentapetalae</taxon>
        <taxon>rosids</taxon>
        <taxon>malvids</taxon>
        <taxon>Malvales</taxon>
        <taxon>Malvaceae</taxon>
        <taxon>Malvoideae</taxon>
        <taxon>Hibiscus</taxon>
    </lineage>
</organism>
<evidence type="ECO:0000259" key="1">
    <source>
        <dbReference type="Pfam" id="PF14244"/>
    </source>
</evidence>
<dbReference type="InterPro" id="IPR029472">
    <property type="entry name" value="Copia-like_N"/>
</dbReference>
<dbReference type="PANTHER" id="PTHR37610">
    <property type="entry name" value="CCHC-TYPE DOMAIN-CONTAINING PROTEIN"/>
    <property type="match status" value="1"/>
</dbReference>